<evidence type="ECO:0000313" key="2">
    <source>
        <dbReference type="Proteomes" id="UP000078431"/>
    </source>
</evidence>
<name>A0AA91IM95_9GAMM</name>
<gene>
    <name evidence="1" type="ORF">M993_04797</name>
</gene>
<dbReference type="RefSeq" id="WP_064645628.1">
    <property type="nucleotide sequence ID" value="NZ_LXEX01000081.1"/>
</dbReference>
<proteinExistence type="predicted"/>
<accession>A0AA91IM95</accession>
<dbReference type="AlphaFoldDB" id="A0AA91IM95"/>
<dbReference type="Proteomes" id="UP000078431">
    <property type="component" value="Unassembled WGS sequence"/>
</dbReference>
<reference evidence="1 2" key="1">
    <citation type="submission" date="2016-04" db="EMBL/GenBank/DDBJ databases">
        <title>ATOL: Assembling a taxonomically balanced genome-scale reconstruction of the evolutionary history of the Enterobacteriaceae.</title>
        <authorList>
            <person name="Plunkett G.III."/>
            <person name="Neeno-Eckwall E.C."/>
            <person name="Glasner J.D."/>
            <person name="Perna N.T."/>
        </authorList>
    </citation>
    <scope>NUCLEOTIDE SEQUENCE [LARGE SCALE GENOMIC DNA]</scope>
    <source>
        <strain evidence="1 2">ATCC 12841</strain>
    </source>
</reference>
<keyword evidence="2" id="KW-1185">Reference proteome</keyword>
<dbReference type="EMBL" id="LXEX01000081">
    <property type="protein sequence ID" value="OAT56512.1"/>
    <property type="molecule type" value="Genomic_DNA"/>
</dbReference>
<evidence type="ECO:0000313" key="1">
    <source>
        <dbReference type="EMBL" id="OAT56512.1"/>
    </source>
</evidence>
<comment type="caution">
    <text evidence="1">The sequence shown here is derived from an EMBL/GenBank/DDBJ whole genome shotgun (WGS) entry which is preliminary data.</text>
</comment>
<organism evidence="1 2">
    <name type="scientific">Obesumbacterium proteus ATCC 12841</name>
    <dbReference type="NCBI Taxonomy" id="1354268"/>
    <lineage>
        <taxon>Bacteria</taxon>
        <taxon>Pseudomonadati</taxon>
        <taxon>Pseudomonadota</taxon>
        <taxon>Gammaproteobacteria</taxon>
        <taxon>Enterobacterales</taxon>
        <taxon>Hafniaceae</taxon>
        <taxon>Obesumbacterium</taxon>
    </lineage>
</organism>
<protein>
    <submittedName>
        <fullName evidence="1">Uncharacterized protein</fullName>
    </submittedName>
</protein>
<sequence>MAIKNVNTINSSIEPDQLEEALTRIQYAHSLAALLTEQRDFHKPPPHQQQTIHSLLFFTHEAESAISGMINSTD</sequence>